<organism evidence="7">
    <name type="scientific">Triticum aestivum</name>
    <name type="common">Wheat</name>
    <dbReference type="NCBI Taxonomy" id="4565"/>
    <lineage>
        <taxon>Eukaryota</taxon>
        <taxon>Viridiplantae</taxon>
        <taxon>Streptophyta</taxon>
        <taxon>Embryophyta</taxon>
        <taxon>Tracheophyta</taxon>
        <taxon>Spermatophyta</taxon>
        <taxon>Magnoliopsida</taxon>
        <taxon>Liliopsida</taxon>
        <taxon>Poales</taxon>
        <taxon>Poaceae</taxon>
        <taxon>BOP clade</taxon>
        <taxon>Pooideae</taxon>
        <taxon>Triticodae</taxon>
        <taxon>Triticeae</taxon>
        <taxon>Triticinae</taxon>
        <taxon>Triticum</taxon>
    </lineage>
</organism>
<comment type="caution">
    <text evidence="7">The sequence shown here is derived from an EMBL/GenBank/DDBJ whole genome shotgun (WGS) entry which is preliminary data.</text>
</comment>
<gene>
    <name evidence="7" type="ORF">CFC21_046242</name>
</gene>
<dbReference type="PANTHER" id="PTHR48000">
    <property type="entry name" value="OS09G0431300 PROTEIN"/>
    <property type="match status" value="1"/>
</dbReference>
<dbReference type="EMBL" id="CM022219">
    <property type="protein sequence ID" value="KAF7035350.1"/>
    <property type="molecule type" value="Genomic_DNA"/>
</dbReference>
<keyword evidence="4" id="KW-0804">Transcription</keyword>
<evidence type="ECO:0000313" key="7">
    <source>
        <dbReference type="EMBL" id="KAF7035350.1"/>
    </source>
</evidence>
<dbReference type="InterPro" id="IPR009057">
    <property type="entry name" value="Homeodomain-like_sf"/>
</dbReference>
<dbReference type="Proteomes" id="UP000815260">
    <property type="component" value="Chromosome 3D"/>
</dbReference>
<proteinExistence type="predicted"/>
<dbReference type="GO" id="GO:0003677">
    <property type="term" value="F:DNA binding"/>
    <property type="evidence" value="ECO:0007669"/>
    <property type="project" value="UniProtKB-KW"/>
</dbReference>
<evidence type="ECO:0000256" key="2">
    <source>
        <dbReference type="ARBA" id="ARBA00023015"/>
    </source>
</evidence>
<protein>
    <recommendedName>
        <fullName evidence="6">Myb-like domain-containing protein</fullName>
    </recommendedName>
</protein>
<evidence type="ECO:0000256" key="1">
    <source>
        <dbReference type="ARBA" id="ARBA00022737"/>
    </source>
</evidence>
<sequence>MGRASCYDRAAVKRGPWSPEEDDALRDYMQRHDKTGSWITLPNKA</sequence>
<feature type="region of interest" description="Disordered" evidence="5">
    <location>
        <begin position="1"/>
        <end position="21"/>
    </location>
</feature>
<dbReference type="Gene3D" id="1.10.10.60">
    <property type="entry name" value="Homeodomain-like"/>
    <property type="match status" value="1"/>
</dbReference>
<keyword evidence="3" id="KW-0238">DNA-binding</keyword>
<dbReference type="PROSITE" id="PS50090">
    <property type="entry name" value="MYB_LIKE"/>
    <property type="match status" value="1"/>
</dbReference>
<dbReference type="PANTHER" id="PTHR48000:SF5">
    <property type="entry name" value="OS01G0191900 PROTEIN"/>
    <property type="match status" value="1"/>
</dbReference>
<reference evidence="7" key="1">
    <citation type="journal article" date="2017" name="Gigascience">
        <title>The first near-complete assembly of the hexaploid bread wheat genome, Triticum aestivum.</title>
        <authorList>
            <person name="Zimin A.V."/>
            <person name="Puiu D."/>
            <person name="Hall R."/>
            <person name="Kingan S."/>
            <person name="Clavijo B.J."/>
            <person name="Salzberg S.L."/>
        </authorList>
    </citation>
    <scope>NUCLEOTIDE SEQUENCE</scope>
    <source>
        <tissue evidence="7">Leaf</tissue>
    </source>
</reference>
<dbReference type="SUPFAM" id="SSF46689">
    <property type="entry name" value="Homeodomain-like"/>
    <property type="match status" value="1"/>
</dbReference>
<evidence type="ECO:0000256" key="4">
    <source>
        <dbReference type="ARBA" id="ARBA00023163"/>
    </source>
</evidence>
<evidence type="ECO:0000256" key="3">
    <source>
        <dbReference type="ARBA" id="ARBA00023125"/>
    </source>
</evidence>
<feature type="non-terminal residue" evidence="7">
    <location>
        <position position="45"/>
    </location>
</feature>
<keyword evidence="1" id="KW-0677">Repeat</keyword>
<dbReference type="OrthoDB" id="786452at2759"/>
<evidence type="ECO:0000259" key="6">
    <source>
        <dbReference type="PROSITE" id="PS50090"/>
    </source>
</evidence>
<feature type="domain" description="Myb-like" evidence="6">
    <location>
        <begin position="9"/>
        <end position="45"/>
    </location>
</feature>
<accession>A0A9R1JZH3</accession>
<name>A0A9R1JZH3_WHEAT</name>
<evidence type="ECO:0000256" key="5">
    <source>
        <dbReference type="SAM" id="MobiDB-lite"/>
    </source>
</evidence>
<reference evidence="7" key="2">
    <citation type="submission" date="2020-03" db="EMBL/GenBank/DDBJ databases">
        <title>The second near-complete assembly of the hexaploid bread wheat (Triticum aestivum) genome.</title>
        <authorList>
            <person name="Zimin A.V."/>
            <person name="Puiu D."/>
            <person name="Shumante A."/>
            <person name="Alonge M."/>
            <person name="Salzberg S.L."/>
        </authorList>
    </citation>
    <scope>NUCLEOTIDE SEQUENCE</scope>
    <source>
        <tissue evidence="7">Leaf</tissue>
    </source>
</reference>
<dbReference type="InterPro" id="IPR001005">
    <property type="entry name" value="SANT/Myb"/>
</dbReference>
<keyword evidence="2" id="KW-0805">Transcription regulation</keyword>
<dbReference type="AlphaFoldDB" id="A0A9R1JZH3"/>